<evidence type="ECO:0000313" key="2">
    <source>
        <dbReference type="EMBL" id="OEO30781.1"/>
    </source>
</evidence>
<name>A0A1E5XQ99_9HYPH</name>
<comment type="caution">
    <text evidence="2">The sequence shown here is derived from an EMBL/GenBank/DDBJ whole genome shotgun (WGS) entry which is preliminary data.</text>
</comment>
<gene>
    <name evidence="2" type="ORF">VW23_019610</name>
</gene>
<dbReference type="OrthoDB" id="7191115at2"/>
<dbReference type="Pfam" id="PF07362">
    <property type="entry name" value="CcdA"/>
    <property type="match status" value="1"/>
</dbReference>
<evidence type="ECO:0000313" key="3">
    <source>
        <dbReference type="Proteomes" id="UP000095463"/>
    </source>
</evidence>
<dbReference type="InterPro" id="IPR009956">
    <property type="entry name" value="Post-segregation_anti-tox_CcdA"/>
</dbReference>
<dbReference type="EMBL" id="LAJE02000187">
    <property type="protein sequence ID" value="OEO30781.1"/>
    <property type="molecule type" value="Genomic_DNA"/>
</dbReference>
<evidence type="ECO:0008006" key="4">
    <source>
        <dbReference type="Google" id="ProtNLM"/>
    </source>
</evidence>
<keyword evidence="3" id="KW-1185">Reference proteome</keyword>
<sequence>MAVTRRAENVPVDADLLDEARALNVDLSRAAEMGIARAVRAEQAARKFAEEYPDVVRSNNEYVAKHGLPLEKYRLF</sequence>
<proteinExistence type="predicted"/>
<evidence type="ECO:0000256" key="1">
    <source>
        <dbReference type="ARBA" id="ARBA00022649"/>
    </source>
</evidence>
<dbReference type="Proteomes" id="UP000095463">
    <property type="component" value="Unassembled WGS sequence"/>
</dbReference>
<organism evidence="2 3">
    <name type="scientific">Devosia insulae DS-56</name>
    <dbReference type="NCBI Taxonomy" id="1116389"/>
    <lineage>
        <taxon>Bacteria</taxon>
        <taxon>Pseudomonadati</taxon>
        <taxon>Pseudomonadota</taxon>
        <taxon>Alphaproteobacteria</taxon>
        <taxon>Hyphomicrobiales</taxon>
        <taxon>Devosiaceae</taxon>
        <taxon>Devosia</taxon>
    </lineage>
</organism>
<reference evidence="2 3" key="1">
    <citation type="journal article" date="2015" name="Genome Announc.">
        <title>Genome Assemblies of Three Soil-Associated Devosia species: D. insulae, D. limi, and D. soli.</title>
        <authorList>
            <person name="Hassan Y.I."/>
            <person name="Lepp D."/>
            <person name="Zhou T."/>
        </authorList>
    </citation>
    <scope>NUCLEOTIDE SEQUENCE [LARGE SCALE GENOMIC DNA]</scope>
    <source>
        <strain evidence="2 3">DS-56</strain>
    </source>
</reference>
<protein>
    <recommendedName>
        <fullName evidence="4">Post-segregation antitoxin CcdA</fullName>
    </recommendedName>
</protein>
<accession>A0A1E5XQ99</accession>
<dbReference type="AlphaFoldDB" id="A0A1E5XQ99"/>
<keyword evidence="1" id="KW-1277">Toxin-antitoxin system</keyword>